<keyword evidence="3" id="KW-0132">Cell division</keyword>
<evidence type="ECO:0000256" key="5">
    <source>
        <dbReference type="ARBA" id="ARBA00023242"/>
    </source>
</evidence>
<evidence type="ECO:0000313" key="8">
    <source>
        <dbReference type="EMBL" id="ETW09017.1"/>
    </source>
</evidence>
<dbReference type="RefSeq" id="XP_008862822.1">
    <property type="nucleotide sequence ID" value="XM_008864600.1"/>
</dbReference>
<dbReference type="SUPFAM" id="SSF56019">
    <property type="entry name" value="The spindle assembly checkpoint protein mad2"/>
    <property type="match status" value="1"/>
</dbReference>
<dbReference type="InterPro" id="IPR045091">
    <property type="entry name" value="Mad2-like"/>
</dbReference>
<dbReference type="PROSITE" id="PS50815">
    <property type="entry name" value="HORMA"/>
    <property type="match status" value="1"/>
</dbReference>
<evidence type="ECO:0000256" key="6">
    <source>
        <dbReference type="ARBA" id="ARBA00023306"/>
    </source>
</evidence>
<organism evidence="8">
    <name type="scientific">Aphanomyces invadans</name>
    <dbReference type="NCBI Taxonomy" id="157072"/>
    <lineage>
        <taxon>Eukaryota</taxon>
        <taxon>Sar</taxon>
        <taxon>Stramenopiles</taxon>
        <taxon>Oomycota</taxon>
        <taxon>Saprolegniomycetes</taxon>
        <taxon>Saprolegniales</taxon>
        <taxon>Verrucalvaceae</taxon>
        <taxon>Aphanomyces</taxon>
    </lineage>
</organism>
<keyword evidence="5" id="KW-0539">Nucleus</keyword>
<dbReference type="Pfam" id="PF02301">
    <property type="entry name" value="HORMA"/>
    <property type="match status" value="1"/>
</dbReference>
<gene>
    <name evidence="8" type="ORF">H310_01488</name>
</gene>
<protein>
    <recommendedName>
        <fullName evidence="7">HORMA domain-containing protein</fullName>
    </recommendedName>
</protein>
<dbReference type="VEuPathDB" id="FungiDB:H310_01488"/>
<evidence type="ECO:0000256" key="1">
    <source>
        <dbReference type="ARBA" id="ARBA00004123"/>
    </source>
</evidence>
<sequence length="214" mass="24310">MQGTAMHQRQQPQVPITLRGSSELVTEFFGFCINNILYQRGIYPPETFTRVPKYGLAMVVTADEKLSAYLKSVLEQLAGWLVESQVQKTVLVVTNANTDEVLERWMFDIHADSPHPTSHSVQPVDIKPVKDIVNEIQAIMRQITASVSFLPLHNDPCTFDLLVYTDKDVHVPQTWEESDPRLVENSVEVRLRSFTTKVHKVDAMVAYKDPDTTI</sequence>
<name>A0A024USX6_9STRA</name>
<accession>A0A024USX6</accession>
<dbReference type="eggNOG" id="KOG3285">
    <property type="taxonomic scope" value="Eukaryota"/>
</dbReference>
<dbReference type="GeneID" id="20078538"/>
<dbReference type="GO" id="GO:0005654">
    <property type="term" value="C:nucleoplasm"/>
    <property type="evidence" value="ECO:0007669"/>
    <property type="project" value="TreeGrafter"/>
</dbReference>
<evidence type="ECO:0000256" key="3">
    <source>
        <dbReference type="ARBA" id="ARBA00022618"/>
    </source>
</evidence>
<comment type="subcellular location">
    <subcellularLocation>
        <location evidence="1">Nucleus</location>
    </subcellularLocation>
</comment>
<keyword evidence="4" id="KW-0498">Mitosis</keyword>
<dbReference type="GO" id="GO:0007094">
    <property type="term" value="P:mitotic spindle assembly checkpoint signaling"/>
    <property type="evidence" value="ECO:0007669"/>
    <property type="project" value="TreeGrafter"/>
</dbReference>
<dbReference type="InterPro" id="IPR003511">
    <property type="entry name" value="HORMA_dom"/>
</dbReference>
<evidence type="ECO:0000256" key="4">
    <source>
        <dbReference type="ARBA" id="ARBA00022776"/>
    </source>
</evidence>
<reference evidence="8" key="1">
    <citation type="submission" date="2013-12" db="EMBL/GenBank/DDBJ databases">
        <title>The Genome Sequence of Aphanomyces invadans NJM9701.</title>
        <authorList>
            <consortium name="The Broad Institute Genomics Platform"/>
            <person name="Russ C."/>
            <person name="Tyler B."/>
            <person name="van West P."/>
            <person name="Dieguez-Uribeondo J."/>
            <person name="Young S.K."/>
            <person name="Zeng Q."/>
            <person name="Gargeya S."/>
            <person name="Fitzgerald M."/>
            <person name="Abouelleil A."/>
            <person name="Alvarado L."/>
            <person name="Chapman S.B."/>
            <person name="Gainer-Dewar J."/>
            <person name="Goldberg J."/>
            <person name="Griggs A."/>
            <person name="Gujja S."/>
            <person name="Hansen M."/>
            <person name="Howarth C."/>
            <person name="Imamovic A."/>
            <person name="Ireland A."/>
            <person name="Larimer J."/>
            <person name="McCowan C."/>
            <person name="Murphy C."/>
            <person name="Pearson M."/>
            <person name="Poon T.W."/>
            <person name="Priest M."/>
            <person name="Roberts A."/>
            <person name="Saif S."/>
            <person name="Shea T."/>
            <person name="Sykes S."/>
            <person name="Wortman J."/>
            <person name="Nusbaum C."/>
            <person name="Birren B."/>
        </authorList>
    </citation>
    <scope>NUCLEOTIDE SEQUENCE [LARGE SCALE GENOMIC DNA]</scope>
    <source>
        <strain evidence="8">NJM9701</strain>
    </source>
</reference>
<evidence type="ECO:0000259" key="7">
    <source>
        <dbReference type="PROSITE" id="PS50815"/>
    </source>
</evidence>
<dbReference type="PANTHER" id="PTHR11842">
    <property type="entry name" value="MITOTIC SPINDLE ASSEMBLY CHECKPOINT PROTEIN MAD2"/>
    <property type="match status" value="1"/>
</dbReference>
<dbReference type="OrthoDB" id="1806at2759"/>
<evidence type="ECO:0000256" key="2">
    <source>
        <dbReference type="ARBA" id="ARBA00010348"/>
    </source>
</evidence>
<dbReference type="FunFam" id="3.30.900.10:FF:000002">
    <property type="entry name" value="Mitotic spindle assembly checkpoint protein MAD2A"/>
    <property type="match status" value="1"/>
</dbReference>
<keyword evidence="6" id="KW-0131">Cell cycle</keyword>
<dbReference type="AlphaFoldDB" id="A0A024USX6"/>
<dbReference type="GO" id="GO:0005737">
    <property type="term" value="C:cytoplasm"/>
    <property type="evidence" value="ECO:0007669"/>
    <property type="project" value="TreeGrafter"/>
</dbReference>
<dbReference type="GO" id="GO:0000776">
    <property type="term" value="C:kinetochore"/>
    <property type="evidence" value="ECO:0007669"/>
    <property type="project" value="TreeGrafter"/>
</dbReference>
<proteinExistence type="inferred from homology"/>
<dbReference type="EMBL" id="KI913953">
    <property type="protein sequence ID" value="ETW09017.1"/>
    <property type="molecule type" value="Genomic_DNA"/>
</dbReference>
<feature type="domain" description="HORMA" evidence="7">
    <location>
        <begin position="19"/>
        <end position="205"/>
    </location>
</feature>
<dbReference type="PANTHER" id="PTHR11842:SF11">
    <property type="entry name" value="MITOTIC SPINDLE ASSEMBLY CHECKPOINT PROTEIN MAD2A"/>
    <property type="match status" value="1"/>
</dbReference>
<dbReference type="Gene3D" id="3.30.900.10">
    <property type="entry name" value="HORMA domain"/>
    <property type="match status" value="1"/>
</dbReference>
<dbReference type="InterPro" id="IPR036570">
    <property type="entry name" value="HORMA_dom_sf"/>
</dbReference>
<comment type="similarity">
    <text evidence="2">Belongs to the MAD2 family.</text>
</comment>
<dbReference type="GO" id="GO:0051301">
    <property type="term" value="P:cell division"/>
    <property type="evidence" value="ECO:0007669"/>
    <property type="project" value="UniProtKB-KW"/>
</dbReference>
<dbReference type="STRING" id="157072.A0A024USX6"/>